<dbReference type="RefSeq" id="WP_143949345.1">
    <property type="nucleotide sequence ID" value="NZ_BAABMB010000001.1"/>
</dbReference>
<dbReference type="AlphaFoldDB" id="A0A556AJD1"/>
<reference evidence="1 2" key="1">
    <citation type="submission" date="2019-07" db="EMBL/GenBank/DDBJ databases">
        <title>Qingshengfaniella alkalisoli gen. nov., sp. nov., isolated from saline soil.</title>
        <authorList>
            <person name="Xu L."/>
            <person name="Huang X.-X."/>
            <person name="Sun J.-Q."/>
        </authorList>
    </citation>
    <scope>NUCLEOTIDE SEQUENCE [LARGE SCALE GENOMIC DNA]</scope>
    <source>
        <strain evidence="1 2">DSM 27279</strain>
    </source>
</reference>
<dbReference type="CDD" id="cd00586">
    <property type="entry name" value="4HBT"/>
    <property type="match status" value="1"/>
</dbReference>
<keyword evidence="2" id="KW-1185">Reference proteome</keyword>
<accession>A0A556AJD1</accession>
<protein>
    <submittedName>
        <fullName evidence="1">Acyl-CoA thioesterase</fullName>
    </submittedName>
</protein>
<evidence type="ECO:0000313" key="1">
    <source>
        <dbReference type="EMBL" id="TSH92979.1"/>
    </source>
</evidence>
<dbReference type="SUPFAM" id="SSF54637">
    <property type="entry name" value="Thioesterase/thiol ester dehydrase-isomerase"/>
    <property type="match status" value="1"/>
</dbReference>
<dbReference type="OrthoDB" id="21822at2"/>
<organism evidence="1 2">
    <name type="scientific">Verticiella sediminum</name>
    <dbReference type="NCBI Taxonomy" id="1247510"/>
    <lineage>
        <taxon>Bacteria</taxon>
        <taxon>Pseudomonadati</taxon>
        <taxon>Pseudomonadota</taxon>
        <taxon>Betaproteobacteria</taxon>
        <taxon>Burkholderiales</taxon>
        <taxon>Alcaligenaceae</taxon>
        <taxon>Verticiella</taxon>
    </lineage>
</organism>
<comment type="caution">
    <text evidence="1">The sequence shown here is derived from an EMBL/GenBank/DDBJ whole genome shotgun (WGS) entry which is preliminary data.</text>
</comment>
<dbReference type="Proteomes" id="UP000318405">
    <property type="component" value="Unassembled WGS sequence"/>
</dbReference>
<dbReference type="Gene3D" id="3.10.129.10">
    <property type="entry name" value="Hotdog Thioesterase"/>
    <property type="match status" value="1"/>
</dbReference>
<evidence type="ECO:0000313" key="2">
    <source>
        <dbReference type="Proteomes" id="UP000318405"/>
    </source>
</evidence>
<sequence>MQATPFETVTTIRFRHCDPAGIVFYPRYFELINDLVETWFETGVGVSFHELHVARRMGIPTVSVQCDFRAVSRWDDRLRQRLHLTRLGNASLQAQVEFAGDAGDVRLCAHIVLVTIDLDTMRSAPLPQDMRAAMQRYLIPSADAACA</sequence>
<dbReference type="Pfam" id="PF13279">
    <property type="entry name" value="4HBT_2"/>
    <property type="match status" value="1"/>
</dbReference>
<dbReference type="InterPro" id="IPR029069">
    <property type="entry name" value="HotDog_dom_sf"/>
</dbReference>
<proteinExistence type="predicted"/>
<name>A0A556AJD1_9BURK</name>
<dbReference type="EMBL" id="VLTJ01000029">
    <property type="protein sequence ID" value="TSH92979.1"/>
    <property type="molecule type" value="Genomic_DNA"/>
</dbReference>
<gene>
    <name evidence="1" type="ORF">FOZ76_16470</name>
</gene>